<keyword evidence="1" id="KW-0812">Transmembrane</keyword>
<keyword evidence="1" id="KW-0472">Membrane</keyword>
<sequence>MMMLGLALPYAGFTALCLAMERHHEQVLGRRQIPPGLRLVLRLAGWLLLLTSPLPCLALAGWGGGSVLWCGMLTAAALLLTLLLAYVPRLAAGLALVLPTLGLLLAS</sequence>
<keyword evidence="3" id="KW-1185">Reference proteome</keyword>
<name>A0ABS1U7E6_9PROT</name>
<gene>
    <name evidence="2" type="ORF">JMJ56_18830</name>
</gene>
<evidence type="ECO:0000256" key="1">
    <source>
        <dbReference type="SAM" id="Phobius"/>
    </source>
</evidence>
<dbReference type="Pfam" id="PF11804">
    <property type="entry name" value="DUF3325"/>
    <property type="match status" value="1"/>
</dbReference>
<accession>A0ABS1U7E6</accession>
<protein>
    <submittedName>
        <fullName evidence="2">DUF3325 domain-containing protein</fullName>
    </submittedName>
</protein>
<dbReference type="EMBL" id="JAETWB010000010">
    <property type="protein sequence ID" value="MBL6080080.1"/>
    <property type="molecule type" value="Genomic_DNA"/>
</dbReference>
<feature type="transmembrane region" description="Helical" evidence="1">
    <location>
        <begin position="43"/>
        <end position="60"/>
    </location>
</feature>
<organism evidence="2 3">
    <name type="scientific">Belnapia arida</name>
    <dbReference type="NCBI Taxonomy" id="2804533"/>
    <lineage>
        <taxon>Bacteria</taxon>
        <taxon>Pseudomonadati</taxon>
        <taxon>Pseudomonadota</taxon>
        <taxon>Alphaproteobacteria</taxon>
        <taxon>Acetobacterales</taxon>
        <taxon>Roseomonadaceae</taxon>
        <taxon>Belnapia</taxon>
    </lineage>
</organism>
<proteinExistence type="predicted"/>
<evidence type="ECO:0000313" key="2">
    <source>
        <dbReference type="EMBL" id="MBL6080080.1"/>
    </source>
</evidence>
<reference evidence="2 3" key="1">
    <citation type="submission" date="2021-01" db="EMBL/GenBank/DDBJ databases">
        <title>Belnapia mucosa sp. nov. and Belnapia arida sp. nov., isolated from the Tabernas Desert (Almeria, Spain).</title>
        <authorList>
            <person name="Molina-Menor E."/>
            <person name="Vidal-Verdu A."/>
            <person name="Calonge A."/>
            <person name="Satari L."/>
            <person name="Pereto J."/>
            <person name="Porcar M."/>
        </authorList>
    </citation>
    <scope>NUCLEOTIDE SEQUENCE [LARGE SCALE GENOMIC DNA]</scope>
    <source>
        <strain evidence="2 3">T18</strain>
    </source>
</reference>
<keyword evidence="1" id="KW-1133">Transmembrane helix</keyword>
<feature type="transmembrane region" description="Helical" evidence="1">
    <location>
        <begin position="67"/>
        <end position="84"/>
    </location>
</feature>
<dbReference type="Proteomes" id="UP000660885">
    <property type="component" value="Unassembled WGS sequence"/>
</dbReference>
<evidence type="ECO:0000313" key="3">
    <source>
        <dbReference type="Proteomes" id="UP000660885"/>
    </source>
</evidence>
<comment type="caution">
    <text evidence="2">The sequence shown here is derived from an EMBL/GenBank/DDBJ whole genome shotgun (WGS) entry which is preliminary data.</text>
</comment>
<dbReference type="InterPro" id="IPR021762">
    <property type="entry name" value="DUF3325"/>
</dbReference>